<keyword evidence="1" id="KW-0812">Transmembrane</keyword>
<gene>
    <name evidence="2" type="ORF">KIPB_016743</name>
</gene>
<name>A0A9K3DCT3_9EUKA</name>
<protein>
    <submittedName>
        <fullName evidence="2">Uncharacterized protein</fullName>
    </submittedName>
</protein>
<dbReference type="EMBL" id="BDIP01010525">
    <property type="protein sequence ID" value="GIQ92777.1"/>
    <property type="molecule type" value="Genomic_DNA"/>
</dbReference>
<reference evidence="2 3" key="1">
    <citation type="journal article" date="2018" name="PLoS ONE">
        <title>The draft genome of Kipferlia bialata reveals reductive genome evolution in fornicate parasites.</title>
        <authorList>
            <person name="Tanifuji G."/>
            <person name="Takabayashi S."/>
            <person name="Kume K."/>
            <person name="Takagi M."/>
            <person name="Nakayama T."/>
            <person name="Kamikawa R."/>
            <person name="Inagaki Y."/>
            <person name="Hashimoto T."/>
        </authorList>
    </citation>
    <scope>NUCLEOTIDE SEQUENCE [LARGE SCALE GENOMIC DNA]</scope>
    <source>
        <strain evidence="2">NY0173</strain>
    </source>
</reference>
<evidence type="ECO:0000313" key="2">
    <source>
        <dbReference type="EMBL" id="GIQ92777.1"/>
    </source>
</evidence>
<dbReference type="AlphaFoldDB" id="A0A9K3DCT3"/>
<accession>A0A9K3DCT3</accession>
<dbReference type="Proteomes" id="UP000265618">
    <property type="component" value="Unassembled WGS sequence"/>
</dbReference>
<comment type="caution">
    <text evidence="2">The sequence shown here is derived from an EMBL/GenBank/DDBJ whole genome shotgun (WGS) entry which is preliminary data.</text>
</comment>
<sequence>APGVKRAVSAYGQSRQKKTKAKKAFRFSEAKAITNSIYIEQSVLTAIGFTPVLWVVAVIFGMVNFG</sequence>
<feature type="transmembrane region" description="Helical" evidence="1">
    <location>
        <begin position="43"/>
        <end position="63"/>
    </location>
</feature>
<evidence type="ECO:0000256" key="1">
    <source>
        <dbReference type="SAM" id="Phobius"/>
    </source>
</evidence>
<proteinExistence type="predicted"/>
<keyword evidence="1" id="KW-0472">Membrane</keyword>
<evidence type="ECO:0000313" key="3">
    <source>
        <dbReference type="Proteomes" id="UP000265618"/>
    </source>
</evidence>
<keyword evidence="1" id="KW-1133">Transmembrane helix</keyword>
<feature type="non-terminal residue" evidence="2">
    <location>
        <position position="1"/>
    </location>
</feature>
<keyword evidence="3" id="KW-1185">Reference proteome</keyword>
<organism evidence="2 3">
    <name type="scientific">Kipferlia bialata</name>
    <dbReference type="NCBI Taxonomy" id="797122"/>
    <lineage>
        <taxon>Eukaryota</taxon>
        <taxon>Metamonada</taxon>
        <taxon>Carpediemonas-like organisms</taxon>
        <taxon>Kipferlia</taxon>
    </lineage>
</organism>
<feature type="non-terminal residue" evidence="2">
    <location>
        <position position="66"/>
    </location>
</feature>